<protein>
    <recommendedName>
        <fullName evidence="3">Heparinase II/III-like C-terminal domain-containing protein</fullName>
    </recommendedName>
</protein>
<feature type="compositionally biased region" description="Gly residues" evidence="2">
    <location>
        <begin position="160"/>
        <end position="174"/>
    </location>
</feature>
<dbReference type="Proteomes" id="UP001320766">
    <property type="component" value="Unassembled WGS sequence"/>
</dbReference>
<evidence type="ECO:0000256" key="1">
    <source>
        <dbReference type="ARBA" id="ARBA00004196"/>
    </source>
</evidence>
<dbReference type="Pfam" id="PF07940">
    <property type="entry name" value="Hepar_II_III_C"/>
    <property type="match status" value="1"/>
</dbReference>
<comment type="caution">
    <text evidence="4">The sequence shown here is derived from an EMBL/GenBank/DDBJ whole genome shotgun (WGS) entry which is preliminary data.</text>
</comment>
<evidence type="ECO:0000259" key="3">
    <source>
        <dbReference type="Pfam" id="PF07940"/>
    </source>
</evidence>
<sequence length="721" mass="77339">MTNTATGPELTELPDRKAGPLLAVWGEAATAGALARALLPPDAALPVPGSWGRHRDGLCDGLWDGLGPHAGRALRAVRERAEAERGTPWPQPLASQYTRYFRDGNRTAYEARVFERQDRLTRAVLMALATSGESDASGLGDGGETSGEAAGPGAAEPGAAGPGAAGPGAGGPGAGERWLDEVADGMLLLCEQTTWCWPAHEDTCRPGGPVLPDTAAPHLDLGAADVAAQLAWADHVLGDRLDARYPGLRERVRREARARVLRPFTERRDWHWLGLDGDVHNWCPWICGNVLVAALRLGEPGEERASQVAWALEGLDRYLAALPEDGSIDEGYEYWWNGACRALEALDVLEHATSGALAAADVPVVRATLRFPHHMWLGGPWYLNLADARARPPADQPWHVPYRWGRRLGEADAARHARSRRAGGIAVTAELGRALRELADAEWWAADAGDATKDALADSGVKSVEAPADTGAQAVEAPAVAAVWFPGTQVGVAREVAGSARGLTLAVKGGHNGEHHNHNDVGSVVVAVDGVPALVDAGRPTYTAQTFGPGRYAIWTMQSTWHNVPEIRGTAQGQGPAFRARDVKVADEPGRFEARMDLAAAYPVPGLERWWRVARLDRRAAVVTVEDTWTFAADGQPSVLHHLLAGEVEQHDDGRLVVRPPDGARAALVTWDPARATAALTVRTLEDPMLSEVWGERLTRLELRLPGTARGSFELRVEVHP</sequence>
<comment type="subcellular location">
    <subcellularLocation>
        <location evidence="1">Cell envelope</location>
    </subcellularLocation>
</comment>
<name>A0ABT1JW89_9ACTN</name>
<feature type="compositionally biased region" description="Low complexity" evidence="2">
    <location>
        <begin position="147"/>
        <end position="159"/>
    </location>
</feature>
<reference evidence="4 5" key="1">
    <citation type="submission" date="2022-06" db="EMBL/GenBank/DDBJ databases">
        <title>Sequencing the genomes of 1000 actinobacteria strains.</title>
        <authorList>
            <person name="Klenk H.-P."/>
        </authorList>
    </citation>
    <scope>NUCLEOTIDE SEQUENCE [LARGE SCALE GENOMIC DNA]</scope>
    <source>
        <strain evidence="4 5">DSM 44170</strain>
    </source>
</reference>
<dbReference type="RefSeq" id="WP_253767279.1">
    <property type="nucleotide sequence ID" value="NZ_BAAAVE010000019.1"/>
</dbReference>
<evidence type="ECO:0000313" key="5">
    <source>
        <dbReference type="Proteomes" id="UP001320766"/>
    </source>
</evidence>
<dbReference type="Gene3D" id="1.50.10.100">
    <property type="entry name" value="Chondroitin AC/alginate lyase"/>
    <property type="match status" value="1"/>
</dbReference>
<dbReference type="EMBL" id="JAMZEC010000001">
    <property type="protein sequence ID" value="MCP2345592.1"/>
    <property type="molecule type" value="Genomic_DNA"/>
</dbReference>
<organism evidence="4 5">
    <name type="scientific">Nonomuraea roseoviolacea subsp. carminata</name>
    <dbReference type="NCBI Taxonomy" id="160689"/>
    <lineage>
        <taxon>Bacteria</taxon>
        <taxon>Bacillati</taxon>
        <taxon>Actinomycetota</taxon>
        <taxon>Actinomycetes</taxon>
        <taxon>Streptosporangiales</taxon>
        <taxon>Streptosporangiaceae</taxon>
        <taxon>Nonomuraea</taxon>
    </lineage>
</organism>
<gene>
    <name evidence="4" type="ORF">HD595_001714</name>
</gene>
<proteinExistence type="predicted"/>
<accession>A0ABT1JW89</accession>
<evidence type="ECO:0000256" key="2">
    <source>
        <dbReference type="SAM" id="MobiDB-lite"/>
    </source>
</evidence>
<feature type="region of interest" description="Disordered" evidence="2">
    <location>
        <begin position="133"/>
        <end position="177"/>
    </location>
</feature>
<dbReference type="SUPFAM" id="SSF48230">
    <property type="entry name" value="Chondroitin AC/alginate lyase"/>
    <property type="match status" value="1"/>
</dbReference>
<feature type="domain" description="Heparinase II/III-like C-terminal" evidence="3">
    <location>
        <begin position="503"/>
        <end position="666"/>
    </location>
</feature>
<dbReference type="InterPro" id="IPR012480">
    <property type="entry name" value="Hepar_II_III_C"/>
</dbReference>
<keyword evidence="5" id="KW-1185">Reference proteome</keyword>
<dbReference type="Gene3D" id="2.70.98.70">
    <property type="match status" value="1"/>
</dbReference>
<dbReference type="InterPro" id="IPR008929">
    <property type="entry name" value="Chondroitin_lyas"/>
</dbReference>
<evidence type="ECO:0000313" key="4">
    <source>
        <dbReference type="EMBL" id="MCP2345592.1"/>
    </source>
</evidence>